<proteinExistence type="predicted"/>
<sequence length="61" mass="6877">MTGALSKRQQARNEAILQELVHSVPGNDQCADCRARNPSWASWSVRFPSRDRPLPVARFVV</sequence>
<comment type="caution">
    <text evidence="1">The sequence shown here is derived from an EMBL/GenBank/DDBJ whole genome shotgun (WGS) entry which is preliminary data.</text>
</comment>
<dbReference type="SUPFAM" id="SSF57863">
    <property type="entry name" value="ArfGap/RecO-like zinc finger"/>
    <property type="match status" value="1"/>
</dbReference>
<dbReference type="OrthoDB" id="10266696at2759"/>
<evidence type="ECO:0000313" key="2">
    <source>
        <dbReference type="Proteomes" id="UP000236546"/>
    </source>
</evidence>
<dbReference type="EMBL" id="MTYH01000042">
    <property type="protein sequence ID" value="PNP43393.1"/>
    <property type="molecule type" value="Genomic_DNA"/>
</dbReference>
<dbReference type="InterPro" id="IPR037278">
    <property type="entry name" value="ARFGAP/RecO"/>
</dbReference>
<reference evidence="1 2" key="1">
    <citation type="submission" date="2017-02" db="EMBL/GenBank/DDBJ databases">
        <title>Genomes of Trichoderma spp. with biocontrol activity.</title>
        <authorList>
            <person name="Gardiner D."/>
            <person name="Kazan K."/>
            <person name="Vos C."/>
            <person name="Harvey P."/>
        </authorList>
    </citation>
    <scope>NUCLEOTIDE SEQUENCE [LARGE SCALE GENOMIC DNA]</scope>
    <source>
        <strain evidence="1 2">A5MH</strain>
    </source>
</reference>
<dbReference type="AlphaFoldDB" id="A0A2K0TCZ1"/>
<dbReference type="InterPro" id="IPR038508">
    <property type="entry name" value="ArfGAP_dom_sf"/>
</dbReference>
<protein>
    <submittedName>
        <fullName evidence="1">Uncharacterized protein</fullName>
    </submittedName>
</protein>
<gene>
    <name evidence="1" type="ORF">TGAMA5MH_04850</name>
</gene>
<organism evidence="1 2">
    <name type="scientific">Trichoderma gamsii</name>
    <dbReference type="NCBI Taxonomy" id="398673"/>
    <lineage>
        <taxon>Eukaryota</taxon>
        <taxon>Fungi</taxon>
        <taxon>Dikarya</taxon>
        <taxon>Ascomycota</taxon>
        <taxon>Pezizomycotina</taxon>
        <taxon>Sordariomycetes</taxon>
        <taxon>Hypocreomycetidae</taxon>
        <taxon>Hypocreales</taxon>
        <taxon>Hypocreaceae</taxon>
        <taxon>Trichoderma</taxon>
    </lineage>
</organism>
<accession>A0A2K0TCZ1</accession>
<dbReference type="Proteomes" id="UP000236546">
    <property type="component" value="Unassembled WGS sequence"/>
</dbReference>
<dbReference type="Gene3D" id="1.10.220.150">
    <property type="entry name" value="Arf GTPase activating protein"/>
    <property type="match status" value="1"/>
</dbReference>
<name>A0A2K0TCZ1_9HYPO</name>
<evidence type="ECO:0000313" key="1">
    <source>
        <dbReference type="EMBL" id="PNP43393.1"/>
    </source>
</evidence>